<dbReference type="Proteomes" id="UP000023152">
    <property type="component" value="Unassembled WGS sequence"/>
</dbReference>
<gene>
    <name evidence="1" type="ORF">RFI_34836</name>
</gene>
<organism evidence="1 2">
    <name type="scientific">Reticulomyxa filosa</name>
    <dbReference type="NCBI Taxonomy" id="46433"/>
    <lineage>
        <taxon>Eukaryota</taxon>
        <taxon>Sar</taxon>
        <taxon>Rhizaria</taxon>
        <taxon>Retaria</taxon>
        <taxon>Foraminifera</taxon>
        <taxon>Monothalamids</taxon>
        <taxon>Reticulomyxidae</taxon>
        <taxon>Reticulomyxa</taxon>
    </lineage>
</organism>
<evidence type="ECO:0000313" key="2">
    <source>
        <dbReference type="Proteomes" id="UP000023152"/>
    </source>
</evidence>
<dbReference type="AlphaFoldDB" id="X6LPC2"/>
<name>X6LPC2_RETFI</name>
<protein>
    <submittedName>
        <fullName evidence="1">Uncharacterized protein</fullName>
    </submittedName>
</protein>
<sequence>MILVACLYPDFYKLTHRYLDLFISEVKSQQQKMALDGDFWNIKRTSVDWTLWNEVTCEVETKREDLLISDMLSTQCDDIEVTMEEKDRNVHDEPSEEKLDVITEMDEQKRPEKQLGLLLRMYFMDGIPIVNDTLSHLFQLAKEMDTITLATYKVANLVQLSKTRDEIQRAVGQI</sequence>
<comment type="caution">
    <text evidence="1">The sequence shown here is derived from an EMBL/GenBank/DDBJ whole genome shotgun (WGS) entry which is preliminary data.</text>
</comment>
<reference evidence="1 2" key="1">
    <citation type="journal article" date="2013" name="Curr. Biol.">
        <title>The Genome of the Foraminiferan Reticulomyxa filosa.</title>
        <authorList>
            <person name="Glockner G."/>
            <person name="Hulsmann N."/>
            <person name="Schleicher M."/>
            <person name="Noegel A.A."/>
            <person name="Eichinger L."/>
            <person name="Gallinger C."/>
            <person name="Pawlowski J."/>
            <person name="Sierra R."/>
            <person name="Euteneuer U."/>
            <person name="Pillet L."/>
            <person name="Moustafa A."/>
            <person name="Platzer M."/>
            <person name="Groth M."/>
            <person name="Szafranski K."/>
            <person name="Schliwa M."/>
        </authorList>
    </citation>
    <scope>NUCLEOTIDE SEQUENCE [LARGE SCALE GENOMIC DNA]</scope>
</reference>
<accession>X6LPC2</accession>
<evidence type="ECO:0000313" key="1">
    <source>
        <dbReference type="EMBL" id="ETO02585.1"/>
    </source>
</evidence>
<proteinExistence type="predicted"/>
<dbReference type="EMBL" id="ASPP01035421">
    <property type="protein sequence ID" value="ETO02585.1"/>
    <property type="molecule type" value="Genomic_DNA"/>
</dbReference>
<keyword evidence="2" id="KW-1185">Reference proteome</keyword>